<organism evidence="2 3">
    <name type="scientific">Ascodesmis nigricans</name>
    <dbReference type="NCBI Taxonomy" id="341454"/>
    <lineage>
        <taxon>Eukaryota</taxon>
        <taxon>Fungi</taxon>
        <taxon>Dikarya</taxon>
        <taxon>Ascomycota</taxon>
        <taxon>Pezizomycotina</taxon>
        <taxon>Pezizomycetes</taxon>
        <taxon>Pezizales</taxon>
        <taxon>Ascodesmidaceae</taxon>
        <taxon>Ascodesmis</taxon>
    </lineage>
</organism>
<evidence type="ECO:0000256" key="1">
    <source>
        <dbReference type="SAM" id="MobiDB-lite"/>
    </source>
</evidence>
<evidence type="ECO:0000313" key="3">
    <source>
        <dbReference type="Proteomes" id="UP000298138"/>
    </source>
</evidence>
<keyword evidence="3" id="KW-1185">Reference proteome</keyword>
<dbReference type="EMBL" id="ML220123">
    <property type="protein sequence ID" value="TGZ80760.1"/>
    <property type="molecule type" value="Genomic_DNA"/>
</dbReference>
<dbReference type="Proteomes" id="UP000298138">
    <property type="component" value="Unassembled WGS sequence"/>
</dbReference>
<dbReference type="AlphaFoldDB" id="A0A4S2MVX2"/>
<feature type="region of interest" description="Disordered" evidence="1">
    <location>
        <begin position="85"/>
        <end position="131"/>
    </location>
</feature>
<protein>
    <submittedName>
        <fullName evidence="2">Uncharacterized protein</fullName>
    </submittedName>
</protein>
<gene>
    <name evidence="2" type="ORF">EX30DRAFT_378713</name>
</gene>
<sequence length="152" mass="16849">MRQLLPLVHRERTENVVFREQLDHRFVSVPFRRVECVAAPAVGDSPAVEEQPDHRLVAFQCRRLERVAVLAALGVDVGPDTIDGYCRPSRKGRVAEDKSQPETRATERLSDSEEPGGEGMAGQKGAYRHSTSFVRWAQPGNAGCRSHNNGAM</sequence>
<feature type="compositionally biased region" description="Basic and acidic residues" evidence="1">
    <location>
        <begin position="93"/>
        <end position="111"/>
    </location>
</feature>
<proteinExistence type="predicted"/>
<dbReference type="InParanoid" id="A0A4S2MVX2"/>
<evidence type="ECO:0000313" key="2">
    <source>
        <dbReference type="EMBL" id="TGZ80760.1"/>
    </source>
</evidence>
<name>A0A4S2MVX2_9PEZI</name>
<accession>A0A4S2MVX2</accession>
<reference evidence="2 3" key="1">
    <citation type="submission" date="2019-04" db="EMBL/GenBank/DDBJ databases">
        <title>Comparative genomics and transcriptomics to analyze fruiting body development in filamentous ascomycetes.</title>
        <authorList>
            <consortium name="DOE Joint Genome Institute"/>
            <person name="Lutkenhaus R."/>
            <person name="Traeger S."/>
            <person name="Breuer J."/>
            <person name="Kuo A."/>
            <person name="Lipzen A."/>
            <person name="Pangilinan J."/>
            <person name="Dilworth D."/>
            <person name="Sandor L."/>
            <person name="Poggeler S."/>
            <person name="Barry K."/>
            <person name="Grigoriev I.V."/>
            <person name="Nowrousian M."/>
        </authorList>
    </citation>
    <scope>NUCLEOTIDE SEQUENCE [LARGE SCALE GENOMIC DNA]</scope>
    <source>
        <strain evidence="2 3">CBS 389.68</strain>
    </source>
</reference>